<dbReference type="OrthoDB" id="652200at2"/>
<gene>
    <name evidence="3" type="primary">yrkL</name>
    <name evidence="3" type="ORF">TJEJU_1990</name>
</gene>
<keyword evidence="1 3" id="KW-0560">Oxidoreductase</keyword>
<dbReference type="EC" id="1.6.99.-" evidence="3"/>
<dbReference type="GO" id="GO:0003955">
    <property type="term" value="F:NAD(P)H dehydrogenase (quinone) activity"/>
    <property type="evidence" value="ECO:0007669"/>
    <property type="project" value="TreeGrafter"/>
</dbReference>
<dbReference type="InterPro" id="IPR003680">
    <property type="entry name" value="Flavodoxin_fold"/>
</dbReference>
<dbReference type="InterPro" id="IPR046980">
    <property type="entry name" value="KefG/KefF"/>
</dbReference>
<sequence length="170" mass="19478">MKKLVIVTHPNIEDSKVNKKWINELKNDPSTYTIHSIYEVYPSLNFNVANEQSLIEKFDEIIFQFPLHWFSTPYALKKYIDEVFTYGWAFGEGGDKIKGKKIGLAISTGGSEEHYKAPNGIPLEDLLNDVILTFRFCGAEFTNLHRLYGAMFNPDEAVLEENTKAYLATF</sequence>
<reference evidence="3 4" key="1">
    <citation type="submission" date="2017-07" db="EMBL/GenBank/DDBJ databases">
        <authorList>
            <person name="Sun Z.S."/>
            <person name="Albrecht U."/>
            <person name="Echele G."/>
            <person name="Lee C.C."/>
        </authorList>
    </citation>
    <scope>NUCLEOTIDE SEQUENCE [LARGE SCALE GENOMIC DNA]</scope>
    <source>
        <strain evidence="4">type strain: KCTC 22618</strain>
    </source>
</reference>
<feature type="domain" description="Flavodoxin-like fold" evidence="2">
    <location>
        <begin position="1"/>
        <end position="168"/>
    </location>
</feature>
<dbReference type="SUPFAM" id="SSF52218">
    <property type="entry name" value="Flavoproteins"/>
    <property type="match status" value="1"/>
</dbReference>
<dbReference type="PANTHER" id="PTHR47307">
    <property type="entry name" value="GLUTATHIONE-REGULATED POTASSIUM-EFFLUX SYSTEM ANCILLARY PROTEIN KEFG"/>
    <property type="match status" value="1"/>
</dbReference>
<evidence type="ECO:0000259" key="2">
    <source>
        <dbReference type="Pfam" id="PF02525"/>
    </source>
</evidence>
<protein>
    <submittedName>
        <fullName evidence="3">Uncharacterized NAD(P)H oxidoreductase YrkL</fullName>
        <ecNumber evidence="3">1.6.99.-</ecNumber>
    </submittedName>
</protein>
<dbReference type="AlphaFoldDB" id="A0A238U920"/>
<keyword evidence="4" id="KW-1185">Reference proteome</keyword>
<dbReference type="KEGG" id="tje:TJEJU_1990"/>
<dbReference type="GO" id="GO:0010181">
    <property type="term" value="F:FMN binding"/>
    <property type="evidence" value="ECO:0007669"/>
    <property type="project" value="TreeGrafter"/>
</dbReference>
<accession>A0A238U920</accession>
<evidence type="ECO:0000256" key="1">
    <source>
        <dbReference type="ARBA" id="ARBA00023002"/>
    </source>
</evidence>
<dbReference type="Proteomes" id="UP000215214">
    <property type="component" value="Chromosome TJEJU"/>
</dbReference>
<evidence type="ECO:0000313" key="3">
    <source>
        <dbReference type="EMBL" id="SNR15693.1"/>
    </source>
</evidence>
<dbReference type="Pfam" id="PF02525">
    <property type="entry name" value="Flavodoxin_2"/>
    <property type="match status" value="1"/>
</dbReference>
<dbReference type="InterPro" id="IPR029039">
    <property type="entry name" value="Flavoprotein-like_sf"/>
</dbReference>
<dbReference type="Gene3D" id="3.40.50.360">
    <property type="match status" value="1"/>
</dbReference>
<dbReference type="RefSeq" id="WP_095071661.1">
    <property type="nucleotide sequence ID" value="NZ_LT899436.1"/>
</dbReference>
<name>A0A238U920_9FLAO</name>
<organism evidence="3 4">
    <name type="scientific">Tenacibaculum jejuense</name>
    <dbReference type="NCBI Taxonomy" id="584609"/>
    <lineage>
        <taxon>Bacteria</taxon>
        <taxon>Pseudomonadati</taxon>
        <taxon>Bacteroidota</taxon>
        <taxon>Flavobacteriia</taxon>
        <taxon>Flavobacteriales</taxon>
        <taxon>Flavobacteriaceae</taxon>
        <taxon>Tenacibaculum</taxon>
    </lineage>
</organism>
<dbReference type="GO" id="GO:0009055">
    <property type="term" value="F:electron transfer activity"/>
    <property type="evidence" value="ECO:0007669"/>
    <property type="project" value="TreeGrafter"/>
</dbReference>
<dbReference type="PANTHER" id="PTHR47307:SF1">
    <property type="entry name" value="GLUTATHIONE-REGULATED POTASSIUM-EFFLUX SYSTEM ANCILLARY PROTEIN KEFG"/>
    <property type="match status" value="1"/>
</dbReference>
<evidence type="ECO:0000313" key="4">
    <source>
        <dbReference type="Proteomes" id="UP000215214"/>
    </source>
</evidence>
<proteinExistence type="predicted"/>
<dbReference type="EMBL" id="LT899436">
    <property type="protein sequence ID" value="SNR15693.1"/>
    <property type="molecule type" value="Genomic_DNA"/>
</dbReference>